<evidence type="ECO:0000256" key="1">
    <source>
        <dbReference type="ARBA" id="ARBA00022670"/>
    </source>
</evidence>
<dbReference type="InterPro" id="IPR000169">
    <property type="entry name" value="Pept_cys_AS"/>
</dbReference>
<evidence type="ECO:0000256" key="5">
    <source>
        <dbReference type="SAM" id="Coils"/>
    </source>
</evidence>
<dbReference type="GO" id="GO:0043418">
    <property type="term" value="P:homocysteine catabolic process"/>
    <property type="evidence" value="ECO:0007669"/>
    <property type="project" value="TreeGrafter"/>
</dbReference>
<evidence type="ECO:0000313" key="6">
    <source>
        <dbReference type="EMBL" id="VVU95787.1"/>
    </source>
</evidence>
<dbReference type="EMBL" id="CABVLZ010000012">
    <property type="protein sequence ID" value="VVU95787.1"/>
    <property type="molecule type" value="Genomic_DNA"/>
</dbReference>
<protein>
    <submittedName>
        <fullName evidence="6">Peptidase C1-like family</fullName>
    </submittedName>
</protein>
<dbReference type="AlphaFoldDB" id="A0A5E8CKX5"/>
<keyword evidence="3 4" id="KW-0788">Thiol protease</keyword>
<dbReference type="GO" id="GO:0070005">
    <property type="term" value="F:cysteine-type aminopeptidase activity"/>
    <property type="evidence" value="ECO:0007669"/>
    <property type="project" value="InterPro"/>
</dbReference>
<dbReference type="GO" id="GO:0009636">
    <property type="term" value="P:response to toxic substance"/>
    <property type="evidence" value="ECO:0007669"/>
    <property type="project" value="TreeGrafter"/>
</dbReference>
<name>A0A5E8CKX5_9ZZZZ</name>
<dbReference type="InterPro" id="IPR038765">
    <property type="entry name" value="Papain-like_cys_pep_sf"/>
</dbReference>
<dbReference type="InterPro" id="IPR004134">
    <property type="entry name" value="Peptidase_C1B"/>
</dbReference>
<dbReference type="GO" id="GO:0006508">
    <property type="term" value="P:proteolysis"/>
    <property type="evidence" value="ECO:0007669"/>
    <property type="project" value="UniProtKB-KW"/>
</dbReference>
<sequence>MSISLANISLWQSTFVSLPINLMVQNIVTQNPLQDVFIDRATYQTTEHIFSHQVDPRSKITNQKSSGRCWLFAALNTMRIEMMKKHDLKEFEFSQSYLFFYDKLERSNYVLEAIIDAKKNNYKVDSQMIQHLLSDPLGDGGQWDMVANLINKYGIVPKSVYPESRHSSYSREMNSILTRKIREYAKDLMETNENVQNLKNKMIGEMYQMLCKFLGTPPSVFNWEYSNKNGYKIIKDLTPINFYQNIVPFNVDEYYSLINDPRNEYNKLYSIQYLGNVVEGYKVRYLNVAIDRMKELSKNMILDNEPVWFGCDVGKENLKSSCLMDKNILAYEEPLGVKFNLTKKEKLIYKESLMTHAMVLSGCNIIEDNNSVCNKVSQKVNRWEVENSWGDRGPAKGYCMITDKWFDEYVYEVLINKKYLNKEELYVIEQEEFQVLPPWDPLGALAKN</sequence>
<comment type="similarity">
    <text evidence="4">Belongs to the peptidase C1 family.</text>
</comment>
<accession>A0A5E8CKX5</accession>
<keyword evidence="1 4" id="KW-0645">Protease</keyword>
<dbReference type="PIRSF" id="PIRSF005700">
    <property type="entry name" value="PepC"/>
    <property type="match status" value="1"/>
</dbReference>
<keyword evidence="5" id="KW-0175">Coiled coil</keyword>
<gene>
    <name evidence="6" type="ORF">CPAV1605_1543</name>
</gene>
<feature type="coiled-coil region" evidence="5">
    <location>
        <begin position="174"/>
        <end position="201"/>
    </location>
</feature>
<evidence type="ECO:0000256" key="3">
    <source>
        <dbReference type="ARBA" id="ARBA00022807"/>
    </source>
</evidence>
<dbReference type="PANTHER" id="PTHR10363">
    <property type="entry name" value="BLEOMYCIN HYDROLASE"/>
    <property type="match status" value="1"/>
</dbReference>
<evidence type="ECO:0000256" key="2">
    <source>
        <dbReference type="ARBA" id="ARBA00022801"/>
    </source>
</evidence>
<reference evidence="6" key="1">
    <citation type="submission" date="2019-09" db="EMBL/GenBank/DDBJ databases">
        <authorList>
            <person name="Needham M D."/>
        </authorList>
    </citation>
    <scope>NUCLEOTIDE SEQUENCE</scope>
</reference>
<dbReference type="SUPFAM" id="SSF54001">
    <property type="entry name" value="Cysteine proteinases"/>
    <property type="match status" value="1"/>
</dbReference>
<dbReference type="GO" id="GO:0005737">
    <property type="term" value="C:cytoplasm"/>
    <property type="evidence" value="ECO:0007669"/>
    <property type="project" value="TreeGrafter"/>
</dbReference>
<proteinExistence type="inferred from homology"/>
<organism evidence="6">
    <name type="scientific">seawater metagenome</name>
    <dbReference type="NCBI Taxonomy" id="1561972"/>
    <lineage>
        <taxon>unclassified sequences</taxon>
        <taxon>metagenomes</taxon>
        <taxon>ecological metagenomes</taxon>
    </lineage>
</organism>
<dbReference type="CDD" id="cd00585">
    <property type="entry name" value="Peptidase_C1B"/>
    <property type="match status" value="1"/>
</dbReference>
<dbReference type="Gene3D" id="3.90.70.10">
    <property type="entry name" value="Cysteine proteinases"/>
    <property type="match status" value="1"/>
</dbReference>
<dbReference type="Pfam" id="PF03051">
    <property type="entry name" value="Peptidase_C1_2"/>
    <property type="match status" value="1"/>
</dbReference>
<dbReference type="PANTHER" id="PTHR10363:SF2">
    <property type="entry name" value="BLEOMYCIN HYDROLASE"/>
    <property type="match status" value="1"/>
</dbReference>
<keyword evidence="2 4" id="KW-0378">Hydrolase</keyword>
<evidence type="ECO:0000256" key="4">
    <source>
        <dbReference type="PIRNR" id="PIRNR005700"/>
    </source>
</evidence>
<dbReference type="PROSITE" id="PS00139">
    <property type="entry name" value="THIOL_PROTEASE_CYS"/>
    <property type="match status" value="1"/>
</dbReference>